<dbReference type="InterPro" id="IPR001279">
    <property type="entry name" value="Metallo-B-lactamas"/>
</dbReference>
<sequence>MTPRAWLFPLFAAGLAACAQVPKADQSAAATPDAAAKPAISVTLLGTGTPTLSADRFGYSTLIQAGGLNLVFDAGRGSSIRLSQLGVPLGKVDATFITHFHSDHLNGLADLWATSLLPTPQNRRTTPFQLYGPTGIEPIADAMYAMFAPDVDIRVKDGEISRDIAKIETHTFSHDGVVFERNGVRVTAFEVDHGEAIKPSYGFRIDHAGHSVVLSGDTRYDRRVLEAARGVDLLVHEVCIIAPESANDAWAKPILGHHTSPEEAGRLFSEAKPKLAVYSHISRPGPRNAANDDAHLQSRTEQLWSGPLKVGTDLMRIDIGDTVTVHTPDSGA</sequence>
<dbReference type="RefSeq" id="WP_025243106.1">
    <property type="nucleotide sequence ID" value="NZ_CP007441.1"/>
</dbReference>
<dbReference type="SUPFAM" id="SSF56281">
    <property type="entry name" value="Metallo-hydrolase/oxidoreductase"/>
    <property type="match status" value="1"/>
</dbReference>
<dbReference type="OrthoDB" id="9803916at2"/>
<dbReference type="PANTHER" id="PTHR46018">
    <property type="entry name" value="ZINC PHOSPHODIESTERASE ELAC PROTEIN 1"/>
    <property type="match status" value="1"/>
</dbReference>
<feature type="domain" description="Metallo-beta-lactamase" evidence="3">
    <location>
        <begin position="57"/>
        <end position="257"/>
    </location>
</feature>
<feature type="signal peptide" evidence="2">
    <location>
        <begin position="1"/>
        <end position="19"/>
    </location>
</feature>
<dbReference type="CDD" id="cd07719">
    <property type="entry name" value="arylsulfatase_AtsA-like_MBL-fold"/>
    <property type="match status" value="1"/>
</dbReference>
<dbReference type="EMBL" id="CP007441">
    <property type="protein sequence ID" value="AHL76897.1"/>
    <property type="molecule type" value="Genomic_DNA"/>
</dbReference>
<dbReference type="PANTHER" id="PTHR46018:SF2">
    <property type="entry name" value="ZINC PHOSPHODIESTERASE ELAC PROTEIN 1"/>
    <property type="match status" value="1"/>
</dbReference>
<dbReference type="Pfam" id="PF12706">
    <property type="entry name" value="Lactamase_B_2"/>
    <property type="match status" value="1"/>
</dbReference>
<dbReference type="Gene3D" id="3.60.15.10">
    <property type="entry name" value="Ribonuclease Z/Hydroxyacylglutathione hydrolase-like"/>
    <property type="match status" value="1"/>
</dbReference>
<keyword evidence="2" id="KW-0732">Signal</keyword>
<keyword evidence="1" id="KW-0378">Hydrolase</keyword>
<evidence type="ECO:0000256" key="1">
    <source>
        <dbReference type="ARBA" id="ARBA00022801"/>
    </source>
</evidence>
<evidence type="ECO:0000313" key="5">
    <source>
        <dbReference type="Proteomes" id="UP000019522"/>
    </source>
</evidence>
<name>W8REH1_STUST</name>
<dbReference type="AlphaFoldDB" id="W8REH1"/>
<gene>
    <name evidence="4" type="ORF">CH92_18135</name>
</gene>
<reference evidence="5" key="1">
    <citation type="journal article" date="2014" name="Genome Announc.">
        <title>Complete Genome Sequence of the Highly Transformable Pseudomonas stutzeri Strain 28a24.</title>
        <authorList>
            <person name="Smith B.A."/>
            <person name="Dougherty K.M."/>
            <person name="Baltrus D.A."/>
        </authorList>
    </citation>
    <scope>NUCLEOTIDE SEQUENCE [LARGE SCALE GENOMIC DNA]</scope>
    <source>
        <strain evidence="5">28a24</strain>
    </source>
</reference>
<dbReference type="InterPro" id="IPR044094">
    <property type="entry name" value="AtsA-like_MBL-fold"/>
</dbReference>
<evidence type="ECO:0000259" key="3">
    <source>
        <dbReference type="SMART" id="SM00849"/>
    </source>
</evidence>
<reference evidence="4 5" key="2">
    <citation type="submission" date="2014-03" db="EMBL/GenBank/DDBJ databases">
        <authorList>
            <person name="Baltrus D."/>
            <person name="Dougherty K."/>
        </authorList>
    </citation>
    <scope>NUCLEOTIDE SEQUENCE</scope>
    <source>
        <strain evidence="4 5">28a24</strain>
    </source>
</reference>
<dbReference type="GO" id="GO:0042781">
    <property type="term" value="F:3'-tRNA processing endoribonuclease activity"/>
    <property type="evidence" value="ECO:0007669"/>
    <property type="project" value="TreeGrafter"/>
</dbReference>
<dbReference type="Proteomes" id="UP000019522">
    <property type="component" value="Chromosome"/>
</dbReference>
<feature type="chain" id="PRO_5004913876" evidence="2">
    <location>
        <begin position="20"/>
        <end position="332"/>
    </location>
</feature>
<evidence type="ECO:0000256" key="2">
    <source>
        <dbReference type="SAM" id="SignalP"/>
    </source>
</evidence>
<dbReference type="InterPro" id="IPR036866">
    <property type="entry name" value="RibonucZ/Hydroxyglut_hydro"/>
</dbReference>
<protein>
    <submittedName>
        <fullName evidence="4">Ribonuclease Z</fullName>
    </submittedName>
</protein>
<proteinExistence type="predicted"/>
<dbReference type="PATRIC" id="fig|316.77.peg.3618"/>
<evidence type="ECO:0000313" key="4">
    <source>
        <dbReference type="EMBL" id="AHL76897.1"/>
    </source>
</evidence>
<dbReference type="KEGG" id="pstt:CH92_18135"/>
<organism evidence="4 5">
    <name type="scientific">Stutzerimonas stutzeri</name>
    <name type="common">Pseudomonas stutzeri</name>
    <dbReference type="NCBI Taxonomy" id="316"/>
    <lineage>
        <taxon>Bacteria</taxon>
        <taxon>Pseudomonadati</taxon>
        <taxon>Pseudomonadota</taxon>
        <taxon>Gammaproteobacteria</taxon>
        <taxon>Pseudomonadales</taxon>
        <taxon>Pseudomonadaceae</taxon>
        <taxon>Stutzerimonas</taxon>
    </lineage>
</organism>
<dbReference type="SMART" id="SM00849">
    <property type="entry name" value="Lactamase_B"/>
    <property type="match status" value="1"/>
</dbReference>
<accession>W8REH1</accession>
<dbReference type="PROSITE" id="PS51257">
    <property type="entry name" value="PROKAR_LIPOPROTEIN"/>
    <property type="match status" value="1"/>
</dbReference>